<keyword evidence="5" id="KW-0809">Transit peptide</keyword>
<dbReference type="EMBL" id="VLKT01000040">
    <property type="protein sequence ID" value="TWI28158.1"/>
    <property type="molecule type" value="Genomic_DNA"/>
</dbReference>
<evidence type="ECO:0000256" key="5">
    <source>
        <dbReference type="ARBA" id="ARBA00022946"/>
    </source>
</evidence>
<evidence type="ECO:0000256" key="2">
    <source>
        <dbReference type="ARBA" id="ARBA00009347"/>
    </source>
</evidence>
<accession>A0A562N7V2</accession>
<dbReference type="GO" id="GO:0050660">
    <property type="term" value="F:flavin adenine dinucleotide binding"/>
    <property type="evidence" value="ECO:0007669"/>
    <property type="project" value="InterPro"/>
</dbReference>
<dbReference type="Pfam" id="PF02771">
    <property type="entry name" value="Acyl-CoA_dh_N"/>
    <property type="match status" value="1"/>
</dbReference>
<gene>
    <name evidence="8" type="ORF">IQ26_05437</name>
</gene>
<comment type="caution">
    <text evidence="8">The sequence shown here is derived from an EMBL/GenBank/DDBJ whole genome shotgun (WGS) entry which is preliminary data.</text>
</comment>
<dbReference type="InterPro" id="IPR052033">
    <property type="entry name" value="Glutaryl-CoA_DH_mitochondrial"/>
</dbReference>
<dbReference type="Gene3D" id="1.10.540.10">
    <property type="entry name" value="Acyl-CoA dehydrogenase/oxidase, N-terminal domain"/>
    <property type="match status" value="1"/>
</dbReference>
<feature type="domain" description="Acyl-CoA dehydrogenase/oxidase N-terminal" evidence="7">
    <location>
        <begin position="21"/>
        <end position="95"/>
    </location>
</feature>
<dbReference type="FunFam" id="1.10.540.10:FF:000026">
    <property type="entry name" value="Acyl-CoA dehydrogenase medium chain"/>
    <property type="match status" value="1"/>
</dbReference>
<dbReference type="GO" id="GO:0046949">
    <property type="term" value="P:fatty-acyl-CoA biosynthetic process"/>
    <property type="evidence" value="ECO:0007669"/>
    <property type="project" value="TreeGrafter"/>
</dbReference>
<reference evidence="8 9" key="1">
    <citation type="journal article" date="2015" name="Stand. Genomic Sci.">
        <title>Genomic Encyclopedia of Bacterial and Archaeal Type Strains, Phase III: the genomes of soil and plant-associated and newly described type strains.</title>
        <authorList>
            <person name="Whitman W.B."/>
            <person name="Woyke T."/>
            <person name="Klenk H.P."/>
            <person name="Zhou Y."/>
            <person name="Lilburn T.G."/>
            <person name="Beck B.J."/>
            <person name="De Vos P."/>
            <person name="Vandamme P."/>
            <person name="Eisen J.A."/>
            <person name="Garrity G."/>
            <person name="Hugenholtz P."/>
            <person name="Kyrpides N.C."/>
        </authorList>
    </citation>
    <scope>NUCLEOTIDE SEQUENCE [LARGE SCALE GENOMIC DNA]</scope>
    <source>
        <strain evidence="8 9">CGMCC 1.2546</strain>
    </source>
</reference>
<evidence type="ECO:0000256" key="6">
    <source>
        <dbReference type="ARBA" id="ARBA00023002"/>
    </source>
</evidence>
<keyword evidence="3" id="KW-0285">Flavoprotein</keyword>
<feature type="non-terminal residue" evidence="8">
    <location>
        <position position="96"/>
    </location>
</feature>
<keyword evidence="4" id="KW-0274">FAD</keyword>
<evidence type="ECO:0000256" key="4">
    <source>
        <dbReference type="ARBA" id="ARBA00022827"/>
    </source>
</evidence>
<evidence type="ECO:0000313" key="8">
    <source>
        <dbReference type="EMBL" id="TWI28158.1"/>
    </source>
</evidence>
<evidence type="ECO:0000256" key="1">
    <source>
        <dbReference type="ARBA" id="ARBA00001974"/>
    </source>
</evidence>
<dbReference type="SUPFAM" id="SSF56645">
    <property type="entry name" value="Acyl-CoA dehydrogenase NM domain-like"/>
    <property type="match status" value="1"/>
</dbReference>
<organism evidence="8 9">
    <name type="scientific">Mesorhizobium tianshanense</name>
    <dbReference type="NCBI Taxonomy" id="39844"/>
    <lineage>
        <taxon>Bacteria</taxon>
        <taxon>Pseudomonadati</taxon>
        <taxon>Pseudomonadota</taxon>
        <taxon>Alphaproteobacteria</taxon>
        <taxon>Hyphomicrobiales</taxon>
        <taxon>Phyllobacteriaceae</taxon>
        <taxon>Mesorhizobium</taxon>
    </lineage>
</organism>
<dbReference type="Proteomes" id="UP000317122">
    <property type="component" value="Unassembled WGS sequence"/>
</dbReference>
<dbReference type="InterPro" id="IPR013786">
    <property type="entry name" value="AcylCoA_DH/ox_N"/>
</dbReference>
<comment type="similarity">
    <text evidence="2">Belongs to the acyl-CoA dehydrogenase family.</text>
</comment>
<comment type="cofactor">
    <cofactor evidence="1">
        <name>FAD</name>
        <dbReference type="ChEBI" id="CHEBI:57692"/>
    </cofactor>
</comment>
<keyword evidence="6" id="KW-0560">Oxidoreductase</keyword>
<dbReference type="PANTHER" id="PTHR42807:SF1">
    <property type="entry name" value="GLUTARYL-COA DEHYDROGENASE, MITOCHONDRIAL"/>
    <property type="match status" value="1"/>
</dbReference>
<protein>
    <submittedName>
        <fullName evidence="8">Glutaryl-CoA dehydrogenase</fullName>
    </submittedName>
</protein>
<dbReference type="GO" id="GO:0033539">
    <property type="term" value="P:fatty acid beta-oxidation using acyl-CoA dehydrogenase"/>
    <property type="evidence" value="ECO:0007669"/>
    <property type="project" value="TreeGrafter"/>
</dbReference>
<keyword evidence="9" id="KW-1185">Reference proteome</keyword>
<dbReference type="InterPro" id="IPR037069">
    <property type="entry name" value="AcylCoA_DH/ox_N_sf"/>
</dbReference>
<evidence type="ECO:0000259" key="7">
    <source>
        <dbReference type="Pfam" id="PF02771"/>
    </source>
</evidence>
<name>A0A562N7V2_9HYPH</name>
<evidence type="ECO:0000256" key="3">
    <source>
        <dbReference type="ARBA" id="ARBA00022630"/>
    </source>
</evidence>
<evidence type="ECO:0000313" key="9">
    <source>
        <dbReference type="Proteomes" id="UP000317122"/>
    </source>
</evidence>
<dbReference type="GO" id="GO:0004361">
    <property type="term" value="F:glutaryl-CoA dehydrogenase activity"/>
    <property type="evidence" value="ECO:0007669"/>
    <property type="project" value="TreeGrafter"/>
</dbReference>
<sequence length="96" mass="10545">MAADKNAFIWDDPFLIEGQLSEDERMVRDGAAAFAADKLAPRIEEAYLEEKTDAGIFREMGEAGLLGITIPEEYGGLGANYVTYGLVAREVERIDS</sequence>
<dbReference type="PANTHER" id="PTHR42807">
    <property type="entry name" value="GLUTARYL-COA DEHYDROGENASE, MITOCHONDRIAL"/>
    <property type="match status" value="1"/>
</dbReference>
<dbReference type="RefSeq" id="WP_208760222.1">
    <property type="nucleotide sequence ID" value="NZ_VLKT01000040.1"/>
</dbReference>
<proteinExistence type="inferred from homology"/>
<dbReference type="GO" id="GO:0000062">
    <property type="term" value="F:fatty-acyl-CoA binding"/>
    <property type="evidence" value="ECO:0007669"/>
    <property type="project" value="TreeGrafter"/>
</dbReference>
<dbReference type="InterPro" id="IPR009100">
    <property type="entry name" value="AcylCoA_DH/oxidase_NM_dom_sf"/>
</dbReference>
<dbReference type="AlphaFoldDB" id="A0A562N7V2"/>